<evidence type="ECO:0000313" key="3">
    <source>
        <dbReference type="EMBL" id="KAF2103476.1"/>
    </source>
</evidence>
<sequence>MSFKAKDLSYEAKEPAFLRRLRGEVAGSGDSDRHERQIARPKRLKKDDEEDDGPTYVIEESGDTVSKADYEAMLAKDEEGPDADETSKGPDGEAADAKEKSKQQVAEAGQGMKKRKVGKVIGTAEEDDGSPGDDKKEPAKKMAKKPRKKTKIKLSFEDE</sequence>
<dbReference type="EMBL" id="ML978122">
    <property type="protein sequence ID" value="KAF2103476.1"/>
    <property type="molecule type" value="Genomic_DNA"/>
</dbReference>
<evidence type="ECO:0000256" key="1">
    <source>
        <dbReference type="SAM" id="MobiDB-lite"/>
    </source>
</evidence>
<comment type="caution">
    <text evidence="3">The sequence shown here is derived from an EMBL/GenBank/DDBJ whole genome shotgun (WGS) entry which is preliminary data.</text>
</comment>
<dbReference type="Proteomes" id="UP000799772">
    <property type="component" value="Unassembled WGS sequence"/>
</dbReference>
<name>A0A9P4IL03_9PEZI</name>
<accession>A0A9P4IL03</accession>
<proteinExistence type="predicted"/>
<feature type="region of interest" description="Disordered" evidence="1">
    <location>
        <begin position="22"/>
        <end position="159"/>
    </location>
</feature>
<evidence type="ECO:0000259" key="2">
    <source>
        <dbReference type="Pfam" id="PF15377"/>
    </source>
</evidence>
<feature type="domain" description="DUF4604" evidence="2">
    <location>
        <begin position="6"/>
        <end position="159"/>
    </location>
</feature>
<feature type="compositionally biased region" description="Basic and acidic residues" evidence="1">
    <location>
        <begin position="66"/>
        <end position="78"/>
    </location>
</feature>
<keyword evidence="4" id="KW-1185">Reference proteome</keyword>
<dbReference type="OrthoDB" id="5388322at2759"/>
<feature type="compositionally biased region" description="Basic residues" evidence="1">
    <location>
        <begin position="141"/>
        <end position="152"/>
    </location>
</feature>
<feature type="compositionally biased region" description="Basic and acidic residues" evidence="1">
    <location>
        <begin position="85"/>
        <end position="102"/>
    </location>
</feature>
<evidence type="ECO:0000313" key="4">
    <source>
        <dbReference type="Proteomes" id="UP000799772"/>
    </source>
</evidence>
<organism evidence="3 4">
    <name type="scientific">Rhizodiscina lignyota</name>
    <dbReference type="NCBI Taxonomy" id="1504668"/>
    <lineage>
        <taxon>Eukaryota</taxon>
        <taxon>Fungi</taxon>
        <taxon>Dikarya</taxon>
        <taxon>Ascomycota</taxon>
        <taxon>Pezizomycotina</taxon>
        <taxon>Dothideomycetes</taxon>
        <taxon>Pleosporomycetidae</taxon>
        <taxon>Aulographales</taxon>
        <taxon>Rhizodiscinaceae</taxon>
        <taxon>Rhizodiscina</taxon>
    </lineage>
</organism>
<dbReference type="Pfam" id="PF15377">
    <property type="entry name" value="DUF4604"/>
    <property type="match status" value="1"/>
</dbReference>
<protein>
    <recommendedName>
        <fullName evidence="2">DUF4604 domain-containing protein</fullName>
    </recommendedName>
</protein>
<gene>
    <name evidence="3" type="ORF">NA57DRAFT_72451</name>
</gene>
<reference evidence="3" key="1">
    <citation type="journal article" date="2020" name="Stud. Mycol.">
        <title>101 Dothideomycetes genomes: a test case for predicting lifestyles and emergence of pathogens.</title>
        <authorList>
            <person name="Haridas S."/>
            <person name="Albert R."/>
            <person name="Binder M."/>
            <person name="Bloem J."/>
            <person name="Labutti K."/>
            <person name="Salamov A."/>
            <person name="Andreopoulos B."/>
            <person name="Baker S."/>
            <person name="Barry K."/>
            <person name="Bills G."/>
            <person name="Bluhm B."/>
            <person name="Cannon C."/>
            <person name="Castanera R."/>
            <person name="Culley D."/>
            <person name="Daum C."/>
            <person name="Ezra D."/>
            <person name="Gonzalez J."/>
            <person name="Henrissat B."/>
            <person name="Kuo A."/>
            <person name="Liang C."/>
            <person name="Lipzen A."/>
            <person name="Lutzoni F."/>
            <person name="Magnuson J."/>
            <person name="Mondo S."/>
            <person name="Nolan M."/>
            <person name="Ohm R."/>
            <person name="Pangilinan J."/>
            <person name="Park H.-J."/>
            <person name="Ramirez L."/>
            <person name="Alfaro M."/>
            <person name="Sun H."/>
            <person name="Tritt A."/>
            <person name="Yoshinaga Y."/>
            <person name="Zwiers L.-H."/>
            <person name="Turgeon B."/>
            <person name="Goodwin S."/>
            <person name="Spatafora J."/>
            <person name="Crous P."/>
            <person name="Grigoriev I."/>
        </authorList>
    </citation>
    <scope>NUCLEOTIDE SEQUENCE</scope>
    <source>
        <strain evidence="3">CBS 133067</strain>
    </source>
</reference>
<dbReference type="InterPro" id="IPR027911">
    <property type="entry name" value="DUF4604"/>
</dbReference>
<dbReference type="AlphaFoldDB" id="A0A9P4IL03"/>